<gene>
    <name evidence="2" type="ORF">PARMNEM_LOCUS1333</name>
</gene>
<reference evidence="2 3" key="1">
    <citation type="submission" date="2023-11" db="EMBL/GenBank/DDBJ databases">
        <authorList>
            <person name="Hedman E."/>
            <person name="Englund M."/>
            <person name="Stromberg M."/>
            <person name="Nyberg Akerstrom W."/>
            <person name="Nylinder S."/>
            <person name="Jareborg N."/>
            <person name="Kallberg Y."/>
            <person name="Kronander E."/>
        </authorList>
    </citation>
    <scope>NUCLEOTIDE SEQUENCE [LARGE SCALE GENOMIC DNA]</scope>
</reference>
<sequence length="453" mass="51007">MTNKENAAIADRMPHKARNLAIHLVSQVLDDACIILNEATELGQSWRCMSKLNGDNNSKCMIDNEHSTFIVEMGDNDDVNKIHGPNAMTTSTPQKVTDEIKTTTKADACLIGQGDEDIHSEGDIFQDLSGLRKSTSTFINRLFDMSDVEYIHDDSDLAQNNLSTNESLTEDIIKIVELCVESALNSDIYVQNTPQNTILDESVEKSPNSNHSSYSFLDDAFSNNVDKNIAFYIDGDVATNSKIDINYYKYNAYENTERLIFSELLQTNVNVNETIQRNVALYENAYATLNRDYEQYSDEEDFVHQDSKSLALQEVELSAKNTSPVELPTCDNECKELAATSAVSASVVSRKSGLVKRCRLQGARLLSCLRGWWWRRKLPGGRKEPRIPGALRGQYPLSPSTRVRAASLLDHRRILSPSLSRSNVWKFNTINETVVNSAHLKEYAFEKLECNEY</sequence>
<comment type="caution">
    <text evidence="2">The sequence shown here is derived from an EMBL/GenBank/DDBJ whole genome shotgun (WGS) entry which is preliminary data.</text>
</comment>
<organism evidence="2 3">
    <name type="scientific">Parnassius mnemosyne</name>
    <name type="common">clouded apollo</name>
    <dbReference type="NCBI Taxonomy" id="213953"/>
    <lineage>
        <taxon>Eukaryota</taxon>
        <taxon>Metazoa</taxon>
        <taxon>Ecdysozoa</taxon>
        <taxon>Arthropoda</taxon>
        <taxon>Hexapoda</taxon>
        <taxon>Insecta</taxon>
        <taxon>Pterygota</taxon>
        <taxon>Neoptera</taxon>
        <taxon>Endopterygota</taxon>
        <taxon>Lepidoptera</taxon>
        <taxon>Glossata</taxon>
        <taxon>Ditrysia</taxon>
        <taxon>Papilionoidea</taxon>
        <taxon>Papilionidae</taxon>
        <taxon>Parnassiinae</taxon>
        <taxon>Parnassini</taxon>
        <taxon>Parnassius</taxon>
        <taxon>Driopa</taxon>
    </lineage>
</organism>
<evidence type="ECO:0000313" key="3">
    <source>
        <dbReference type="Proteomes" id="UP001314205"/>
    </source>
</evidence>
<accession>A0AAV1K9W7</accession>
<keyword evidence="3" id="KW-1185">Reference proteome</keyword>
<feature type="coiled-coil region" evidence="1">
    <location>
        <begin position="272"/>
        <end position="299"/>
    </location>
</feature>
<dbReference type="Proteomes" id="UP001314205">
    <property type="component" value="Unassembled WGS sequence"/>
</dbReference>
<evidence type="ECO:0000256" key="1">
    <source>
        <dbReference type="SAM" id="Coils"/>
    </source>
</evidence>
<dbReference type="EMBL" id="CAVLGL010000002">
    <property type="protein sequence ID" value="CAK1579378.1"/>
    <property type="molecule type" value="Genomic_DNA"/>
</dbReference>
<dbReference type="AlphaFoldDB" id="A0AAV1K9W7"/>
<name>A0AAV1K9W7_9NEOP</name>
<proteinExistence type="predicted"/>
<evidence type="ECO:0000313" key="2">
    <source>
        <dbReference type="EMBL" id="CAK1579378.1"/>
    </source>
</evidence>
<keyword evidence="1" id="KW-0175">Coiled coil</keyword>
<protein>
    <submittedName>
        <fullName evidence="2">Uncharacterized protein</fullName>
    </submittedName>
</protein>